<name>E4ZS89_LEPMJ</name>
<accession>E4ZS89</accession>
<dbReference type="AlphaFoldDB" id="E4ZS89"/>
<dbReference type="VEuPathDB" id="FungiDB:LEMA_P122480.1"/>
<evidence type="ECO:0000313" key="1">
    <source>
        <dbReference type="EMBL" id="CBX94269.1"/>
    </source>
</evidence>
<dbReference type="InParanoid" id="E4ZS89"/>
<gene>
    <name evidence="1" type="ORF">LEMA_P122480.1</name>
</gene>
<protein>
    <submittedName>
        <fullName evidence="1">Predicted protein</fullName>
    </submittedName>
</protein>
<evidence type="ECO:0000313" key="2">
    <source>
        <dbReference type="Proteomes" id="UP000002668"/>
    </source>
</evidence>
<sequence length="69" mass="7800">MQLLLLTSLAYTPNRPIRLSTVYLGTHLAQCTTPTLYMPAHPVAWFMIHTLLLILKLVKGWRIEAIAAI</sequence>
<dbReference type="Proteomes" id="UP000002668">
    <property type="component" value="Genome"/>
</dbReference>
<dbReference type="EMBL" id="FP929121">
    <property type="protein sequence ID" value="CBX94269.1"/>
    <property type="molecule type" value="Genomic_DNA"/>
</dbReference>
<reference evidence="2" key="1">
    <citation type="journal article" date="2011" name="Nat. Commun.">
        <title>Effector diversification within compartments of the Leptosphaeria maculans genome affected by Repeat-Induced Point mutations.</title>
        <authorList>
            <person name="Rouxel T."/>
            <person name="Grandaubert J."/>
            <person name="Hane J.K."/>
            <person name="Hoede C."/>
            <person name="van de Wouw A.P."/>
            <person name="Couloux A."/>
            <person name="Dominguez V."/>
            <person name="Anthouard V."/>
            <person name="Bally P."/>
            <person name="Bourras S."/>
            <person name="Cozijnsen A.J."/>
            <person name="Ciuffetti L.M."/>
            <person name="Degrave A."/>
            <person name="Dilmaghani A."/>
            <person name="Duret L."/>
            <person name="Fudal I."/>
            <person name="Goodwin S.B."/>
            <person name="Gout L."/>
            <person name="Glaser N."/>
            <person name="Linglin J."/>
            <person name="Kema G.H.J."/>
            <person name="Lapalu N."/>
            <person name="Lawrence C.B."/>
            <person name="May K."/>
            <person name="Meyer M."/>
            <person name="Ollivier B."/>
            <person name="Poulain J."/>
            <person name="Schoch C.L."/>
            <person name="Simon A."/>
            <person name="Spatafora J.W."/>
            <person name="Stachowiak A."/>
            <person name="Turgeon B.G."/>
            <person name="Tyler B.M."/>
            <person name="Vincent D."/>
            <person name="Weissenbach J."/>
            <person name="Amselem J."/>
            <person name="Quesneville H."/>
            <person name="Oliver R.P."/>
            <person name="Wincker P."/>
            <person name="Balesdent M.-H."/>
            <person name="Howlett B.J."/>
        </authorList>
    </citation>
    <scope>NUCLEOTIDE SEQUENCE [LARGE SCALE GENOMIC DNA]</scope>
    <source>
        <strain evidence="2">JN3 / isolate v23.1.3 / race Av1-4-5-6-7-8</strain>
    </source>
</reference>
<organism evidence="2">
    <name type="scientific">Leptosphaeria maculans (strain JN3 / isolate v23.1.3 / race Av1-4-5-6-7-8)</name>
    <name type="common">Blackleg fungus</name>
    <name type="synonym">Phoma lingam</name>
    <dbReference type="NCBI Taxonomy" id="985895"/>
    <lineage>
        <taxon>Eukaryota</taxon>
        <taxon>Fungi</taxon>
        <taxon>Dikarya</taxon>
        <taxon>Ascomycota</taxon>
        <taxon>Pezizomycotina</taxon>
        <taxon>Dothideomycetes</taxon>
        <taxon>Pleosporomycetidae</taxon>
        <taxon>Pleosporales</taxon>
        <taxon>Pleosporineae</taxon>
        <taxon>Leptosphaeriaceae</taxon>
        <taxon>Plenodomus</taxon>
        <taxon>Plenodomus lingam/Leptosphaeria maculans species complex</taxon>
    </lineage>
</organism>
<keyword evidence="2" id="KW-1185">Reference proteome</keyword>
<dbReference type="HOGENOM" id="CLU_2776385_0_0_1"/>
<proteinExistence type="predicted"/>